<dbReference type="AlphaFoldDB" id="A0A8J5X897"/>
<gene>
    <name evidence="13" type="ORF">KFE25_005142</name>
</gene>
<keyword evidence="14" id="KW-1185">Reference proteome</keyword>
<dbReference type="PROSITE" id="PS00191">
    <property type="entry name" value="CYTOCHROME_B5_1"/>
    <property type="match status" value="1"/>
</dbReference>
<evidence type="ECO:0000256" key="1">
    <source>
        <dbReference type="ARBA" id="ARBA00004141"/>
    </source>
</evidence>
<dbReference type="EMBL" id="JAGTXO010000054">
    <property type="protein sequence ID" value="KAG8458295.1"/>
    <property type="molecule type" value="Genomic_DNA"/>
</dbReference>
<evidence type="ECO:0000313" key="13">
    <source>
        <dbReference type="EMBL" id="KAG8458295.1"/>
    </source>
</evidence>
<dbReference type="Proteomes" id="UP000751190">
    <property type="component" value="Unassembled WGS sequence"/>
</dbReference>
<evidence type="ECO:0000256" key="6">
    <source>
        <dbReference type="ARBA" id="ARBA00022989"/>
    </source>
</evidence>
<dbReference type="InterPro" id="IPR001199">
    <property type="entry name" value="Cyt_B5-like_heme/steroid-bd"/>
</dbReference>
<keyword evidence="5" id="KW-0479">Metal-binding</keyword>
<dbReference type="PANTHER" id="PTHR19353:SF88">
    <property type="entry name" value="DELTA(5) FATTY ACID DESATURASE FAT-4"/>
    <property type="match status" value="1"/>
</dbReference>
<evidence type="ECO:0000313" key="14">
    <source>
        <dbReference type="Proteomes" id="UP000751190"/>
    </source>
</evidence>
<keyword evidence="10 11" id="KW-0472">Membrane</keyword>
<dbReference type="PANTHER" id="PTHR19353">
    <property type="entry name" value="FATTY ACID DESATURASE 2"/>
    <property type="match status" value="1"/>
</dbReference>
<dbReference type="PROSITE" id="PS50255">
    <property type="entry name" value="CYTOCHROME_B5_2"/>
    <property type="match status" value="1"/>
</dbReference>
<dbReference type="InterPro" id="IPR012171">
    <property type="entry name" value="Fatty_acid_desaturase"/>
</dbReference>
<keyword evidence="6 11" id="KW-1133">Transmembrane helix</keyword>
<organism evidence="13 14">
    <name type="scientific">Diacronema lutheri</name>
    <name type="common">Unicellular marine alga</name>
    <name type="synonym">Monochrysis lutheri</name>
    <dbReference type="NCBI Taxonomy" id="2081491"/>
    <lineage>
        <taxon>Eukaryota</taxon>
        <taxon>Haptista</taxon>
        <taxon>Haptophyta</taxon>
        <taxon>Pavlovophyceae</taxon>
        <taxon>Pavlovales</taxon>
        <taxon>Pavlovaceae</taxon>
        <taxon>Diacronema</taxon>
    </lineage>
</organism>
<dbReference type="GO" id="GO:0016020">
    <property type="term" value="C:membrane"/>
    <property type="evidence" value="ECO:0007669"/>
    <property type="project" value="UniProtKB-SubCell"/>
</dbReference>
<dbReference type="GO" id="GO:0016717">
    <property type="term" value="F:oxidoreductase activity, acting on paired donors, with oxidation of a pair of donors resulting in the reduction of molecular oxygen to two molecules of water"/>
    <property type="evidence" value="ECO:0007669"/>
    <property type="project" value="TreeGrafter"/>
</dbReference>
<dbReference type="GO" id="GO:0020037">
    <property type="term" value="F:heme binding"/>
    <property type="evidence" value="ECO:0007669"/>
    <property type="project" value="InterPro"/>
</dbReference>
<dbReference type="Pfam" id="PF00487">
    <property type="entry name" value="FA_desaturase"/>
    <property type="match status" value="1"/>
</dbReference>
<accession>A0A8J5X897</accession>
<feature type="domain" description="Cytochrome b5 heme-binding" evidence="12">
    <location>
        <begin position="31"/>
        <end position="93"/>
    </location>
</feature>
<evidence type="ECO:0000259" key="12">
    <source>
        <dbReference type="PROSITE" id="PS50255"/>
    </source>
</evidence>
<evidence type="ECO:0000256" key="5">
    <source>
        <dbReference type="ARBA" id="ARBA00022723"/>
    </source>
</evidence>
<keyword evidence="4 11" id="KW-0812">Transmembrane</keyword>
<feature type="transmembrane region" description="Helical" evidence="11">
    <location>
        <begin position="284"/>
        <end position="308"/>
    </location>
</feature>
<evidence type="ECO:0000256" key="10">
    <source>
        <dbReference type="ARBA" id="ARBA00023136"/>
    </source>
</evidence>
<evidence type="ECO:0000256" key="9">
    <source>
        <dbReference type="ARBA" id="ARBA00023098"/>
    </source>
</evidence>
<evidence type="ECO:0000256" key="11">
    <source>
        <dbReference type="SAM" id="Phobius"/>
    </source>
</evidence>
<dbReference type="SUPFAM" id="SSF55856">
    <property type="entry name" value="Cytochrome b5-like heme/steroid binding domain"/>
    <property type="match status" value="1"/>
</dbReference>
<reference evidence="13" key="1">
    <citation type="submission" date="2021-05" db="EMBL/GenBank/DDBJ databases">
        <title>The genome of the haptophyte Pavlova lutheri (Diacronema luteri, Pavlovales) - a model for lipid biosynthesis in eukaryotic algae.</title>
        <authorList>
            <person name="Hulatt C.J."/>
            <person name="Posewitz M.C."/>
        </authorList>
    </citation>
    <scope>NUCLEOTIDE SEQUENCE</scope>
    <source>
        <strain evidence="13">NIVA-4/92</strain>
    </source>
</reference>
<sequence>MAPRDAYAYNTLPSAAIYDEGAPPSEEKKELVINDRAYDVTAFIKRHPGGKIIAYQVGTDATDAYKQFHVRSKKADKVLKSLPSRPLRAGYEPRRAALLADFAEFTRQLEAEGKFEPSPRHVAYRLAEVVAMHVAGAALIWHGYTLAGIAMLGVVQGRCGWLMHEGGHYSLTGNISIDRAIQVAVYGLGCGMSGAWWRNQHNKHHATPQKLKHDVDLDTLPLVAFHERVAARVKSPLMKSWLKMQATLFAPVTTLLVALGWQVYLHPRHMLRTGHYDELSMLAIRYGVVGYLAANYGAAHTLCCYLLYVSLGSMYIFCNFAVSHTHLPIVEADQHATWVEYSANHTTNCAPSWWCDWWMSYLNYQIEHHLFPSMPQFRHPTIAPRVKALFEKHGLHYDVRGYFEAMADTFMNLDKVGNAHEHNH</sequence>
<comment type="caution">
    <text evidence="13">The sequence shown here is derived from an EMBL/GenBank/DDBJ whole genome shotgun (WGS) entry which is preliminary data.</text>
</comment>
<evidence type="ECO:0000256" key="7">
    <source>
        <dbReference type="ARBA" id="ARBA00023002"/>
    </source>
</evidence>
<dbReference type="CDD" id="cd03506">
    <property type="entry name" value="Delta6-FADS-like"/>
    <property type="match status" value="1"/>
</dbReference>
<dbReference type="SMART" id="SM01117">
    <property type="entry name" value="Cyt-b5"/>
    <property type="match status" value="1"/>
</dbReference>
<keyword evidence="9" id="KW-0443">Lipid metabolism</keyword>
<dbReference type="InterPro" id="IPR005804">
    <property type="entry name" value="FA_desaturase_dom"/>
</dbReference>
<keyword evidence="7" id="KW-0560">Oxidoreductase</keyword>
<dbReference type="GO" id="GO:0046872">
    <property type="term" value="F:metal ion binding"/>
    <property type="evidence" value="ECO:0007669"/>
    <property type="project" value="UniProtKB-KW"/>
</dbReference>
<dbReference type="Pfam" id="PF00173">
    <property type="entry name" value="Cyt-b5"/>
    <property type="match status" value="1"/>
</dbReference>
<evidence type="ECO:0000256" key="4">
    <source>
        <dbReference type="ARBA" id="ARBA00022692"/>
    </source>
</evidence>
<dbReference type="InterPro" id="IPR036400">
    <property type="entry name" value="Cyt_B5-like_heme/steroid_sf"/>
</dbReference>
<keyword evidence="8" id="KW-0408">Iron</keyword>
<dbReference type="PIRSF" id="PIRSF015921">
    <property type="entry name" value="FA_sphinglp_des"/>
    <property type="match status" value="1"/>
</dbReference>
<dbReference type="Gene3D" id="3.10.120.10">
    <property type="entry name" value="Cytochrome b5-like heme/steroid binding domain"/>
    <property type="match status" value="1"/>
</dbReference>
<protein>
    <recommendedName>
        <fullName evidence="12">Cytochrome b5 heme-binding domain-containing protein</fullName>
    </recommendedName>
</protein>
<dbReference type="OrthoDB" id="260091at2759"/>
<name>A0A8J5X897_DIALT</name>
<comment type="subcellular location">
    <subcellularLocation>
        <location evidence="1">Membrane</location>
        <topology evidence="1">Multi-pass membrane protein</topology>
    </subcellularLocation>
</comment>
<feature type="transmembrane region" description="Helical" evidence="11">
    <location>
        <begin position="246"/>
        <end position="264"/>
    </location>
</feature>
<comment type="similarity">
    <text evidence="2">Belongs to the fatty acid desaturase type 1 family.</text>
</comment>
<dbReference type="OMA" id="CGWWMHE"/>
<evidence type="ECO:0000256" key="2">
    <source>
        <dbReference type="ARBA" id="ARBA00009295"/>
    </source>
</evidence>
<dbReference type="InterPro" id="IPR018506">
    <property type="entry name" value="Cyt_B5_heme-BS"/>
</dbReference>
<dbReference type="GO" id="GO:0006629">
    <property type="term" value="P:lipid metabolic process"/>
    <property type="evidence" value="ECO:0007669"/>
    <property type="project" value="UniProtKB-KW"/>
</dbReference>
<evidence type="ECO:0000256" key="8">
    <source>
        <dbReference type="ARBA" id="ARBA00023004"/>
    </source>
</evidence>
<proteinExistence type="inferred from homology"/>
<evidence type="ECO:0000256" key="3">
    <source>
        <dbReference type="ARBA" id="ARBA00022617"/>
    </source>
</evidence>
<keyword evidence="3" id="KW-0349">Heme</keyword>